<feature type="transmembrane region" description="Helical" evidence="1">
    <location>
        <begin position="40"/>
        <end position="63"/>
    </location>
</feature>
<dbReference type="PANTHER" id="PTHR35179:SF1">
    <property type="entry name" value="INTEGRAL MEMBRANE PROTEIN"/>
    <property type="match status" value="1"/>
</dbReference>
<evidence type="ECO:0000313" key="3">
    <source>
        <dbReference type="Proteomes" id="UP001390339"/>
    </source>
</evidence>
<feature type="transmembrane region" description="Helical" evidence="1">
    <location>
        <begin position="152"/>
        <end position="169"/>
    </location>
</feature>
<keyword evidence="1" id="KW-0812">Transmembrane</keyword>
<comment type="caution">
    <text evidence="2">The sequence shown here is derived from an EMBL/GenBank/DDBJ whole genome shotgun (WGS) entry which is preliminary data.</text>
</comment>
<accession>A0ABR2IQU3</accession>
<feature type="transmembrane region" description="Helical" evidence="1">
    <location>
        <begin position="189"/>
        <end position="214"/>
    </location>
</feature>
<protein>
    <submittedName>
        <fullName evidence="2">Uncharacterized protein</fullName>
    </submittedName>
</protein>
<dbReference type="Proteomes" id="UP001390339">
    <property type="component" value="Unassembled WGS sequence"/>
</dbReference>
<evidence type="ECO:0000256" key="1">
    <source>
        <dbReference type="SAM" id="Phobius"/>
    </source>
</evidence>
<evidence type="ECO:0000313" key="2">
    <source>
        <dbReference type="EMBL" id="KAK8867289.1"/>
    </source>
</evidence>
<proteinExistence type="predicted"/>
<name>A0ABR2IQU3_9PEZI</name>
<feature type="transmembrane region" description="Helical" evidence="1">
    <location>
        <begin position="113"/>
        <end position="131"/>
    </location>
</feature>
<feature type="transmembrane region" description="Helical" evidence="1">
    <location>
        <begin position="70"/>
        <end position="93"/>
    </location>
</feature>
<keyword evidence="3" id="KW-1185">Reference proteome</keyword>
<dbReference type="PANTHER" id="PTHR35179">
    <property type="entry name" value="PROTEIN CBG02620"/>
    <property type="match status" value="1"/>
</dbReference>
<keyword evidence="1" id="KW-0472">Membrane</keyword>
<sequence length="256" mass="29297">MGGPIYDLVFGACISCTVFTSAKASYQTWVIYKRNRKFSLYVAMVWAELVTCFALAVISWLFLKGRISPNFLLFFSILCLWTVQMHCILQIILNRAFLLVDNKQRARQLQIGTFVLVSLINISVFCIWIPAQMHVSERYVRLNNVWLRGENSVCAVIDTSLNAYFLWAVHTQLIGNGLTKYRTLFRYNIFMVVVSISLDLLLIGSMSFPGLTYFQFHPLAYLVKLHIELNLADLMSRIVRATNPLNAFDLTTAPVD</sequence>
<dbReference type="EMBL" id="JAPCWZ010000004">
    <property type="protein sequence ID" value="KAK8867289.1"/>
    <property type="molecule type" value="Genomic_DNA"/>
</dbReference>
<gene>
    <name evidence="2" type="ORF">PGQ11_005867</name>
</gene>
<organism evidence="2 3">
    <name type="scientific">Apiospora arundinis</name>
    <dbReference type="NCBI Taxonomy" id="335852"/>
    <lineage>
        <taxon>Eukaryota</taxon>
        <taxon>Fungi</taxon>
        <taxon>Dikarya</taxon>
        <taxon>Ascomycota</taxon>
        <taxon>Pezizomycotina</taxon>
        <taxon>Sordariomycetes</taxon>
        <taxon>Xylariomycetidae</taxon>
        <taxon>Amphisphaeriales</taxon>
        <taxon>Apiosporaceae</taxon>
        <taxon>Apiospora</taxon>
    </lineage>
</organism>
<reference evidence="2 3" key="1">
    <citation type="journal article" date="2024" name="IMA Fungus">
        <title>Apiospora arundinis, a panoply of carbohydrate-active enzymes and secondary metabolites.</title>
        <authorList>
            <person name="Sorensen T."/>
            <person name="Petersen C."/>
            <person name="Muurmann A.T."/>
            <person name="Christiansen J.V."/>
            <person name="Brundto M.L."/>
            <person name="Overgaard C.K."/>
            <person name="Boysen A.T."/>
            <person name="Wollenberg R.D."/>
            <person name="Larsen T.O."/>
            <person name="Sorensen J.L."/>
            <person name="Nielsen K.L."/>
            <person name="Sondergaard T.E."/>
        </authorList>
    </citation>
    <scope>NUCLEOTIDE SEQUENCE [LARGE SCALE GENOMIC DNA]</scope>
    <source>
        <strain evidence="2 3">AAU 773</strain>
    </source>
</reference>
<keyword evidence="1" id="KW-1133">Transmembrane helix</keyword>